<evidence type="ECO:0000313" key="4">
    <source>
        <dbReference type="Proteomes" id="UP000829685"/>
    </source>
</evidence>
<dbReference type="Proteomes" id="UP000829685">
    <property type="component" value="Unassembled WGS sequence"/>
</dbReference>
<evidence type="ECO:0000313" key="3">
    <source>
        <dbReference type="EMBL" id="KAI1880572.1"/>
    </source>
</evidence>
<dbReference type="PANTHER" id="PTHR42977:SF3">
    <property type="entry name" value="AB HYDROLASE-1 DOMAIN-CONTAINING PROTEIN"/>
    <property type="match status" value="1"/>
</dbReference>
<dbReference type="AlphaFoldDB" id="A0A9Q0AU03"/>
<proteinExistence type="predicted"/>
<keyword evidence="4" id="KW-1185">Reference proteome</keyword>
<dbReference type="EMBL" id="JAFIMR010000002">
    <property type="protein sequence ID" value="KAI1880572.1"/>
    <property type="molecule type" value="Genomic_DNA"/>
</dbReference>
<evidence type="ECO:0000259" key="2">
    <source>
        <dbReference type="Pfam" id="PF00561"/>
    </source>
</evidence>
<evidence type="ECO:0000256" key="1">
    <source>
        <dbReference type="ARBA" id="ARBA00022801"/>
    </source>
</evidence>
<dbReference type="PANTHER" id="PTHR42977">
    <property type="entry name" value="HYDROLASE-RELATED"/>
    <property type="match status" value="1"/>
</dbReference>
<dbReference type="OrthoDB" id="6431331at2759"/>
<dbReference type="PRINTS" id="PR00412">
    <property type="entry name" value="EPOXHYDRLASE"/>
</dbReference>
<dbReference type="InterPro" id="IPR029058">
    <property type="entry name" value="AB_hydrolase_fold"/>
</dbReference>
<protein>
    <recommendedName>
        <fullName evidence="2">AB hydrolase-1 domain-containing protein</fullName>
    </recommendedName>
</protein>
<feature type="domain" description="AB hydrolase-1" evidence="2">
    <location>
        <begin position="27"/>
        <end position="270"/>
    </location>
</feature>
<comment type="caution">
    <text evidence="3">The sequence shown here is derived from an EMBL/GenBank/DDBJ whole genome shotgun (WGS) entry which is preliminary data.</text>
</comment>
<dbReference type="Gene3D" id="3.40.50.1820">
    <property type="entry name" value="alpha/beta hydrolase"/>
    <property type="match status" value="1"/>
</dbReference>
<gene>
    <name evidence="3" type="ORF">JX265_000812</name>
</gene>
<reference evidence="3" key="1">
    <citation type="submission" date="2021-03" db="EMBL/GenBank/DDBJ databases">
        <title>Revisited historic fungal species revealed as producer of novel bioactive compounds through whole genome sequencing and comparative genomics.</title>
        <authorList>
            <person name="Vignolle G.A."/>
            <person name="Hochenegger N."/>
            <person name="Mach R.L."/>
            <person name="Mach-Aigner A.R."/>
            <person name="Javad Rahimi M."/>
            <person name="Salim K.A."/>
            <person name="Chan C.M."/>
            <person name="Lim L.B.L."/>
            <person name="Cai F."/>
            <person name="Druzhinina I.S."/>
            <person name="U'Ren J.M."/>
            <person name="Derntl C."/>
        </authorList>
    </citation>
    <scope>NUCLEOTIDE SEQUENCE</scope>
    <source>
        <strain evidence="3">TUCIM 5799</strain>
    </source>
</reference>
<dbReference type="InterPro" id="IPR000073">
    <property type="entry name" value="AB_hydrolase_1"/>
</dbReference>
<dbReference type="InterPro" id="IPR000639">
    <property type="entry name" value="Epox_hydrolase-like"/>
</dbReference>
<keyword evidence="1" id="KW-0378">Hydrolase</keyword>
<organism evidence="3 4">
    <name type="scientific">Neoarthrinium moseri</name>
    <dbReference type="NCBI Taxonomy" id="1658444"/>
    <lineage>
        <taxon>Eukaryota</taxon>
        <taxon>Fungi</taxon>
        <taxon>Dikarya</taxon>
        <taxon>Ascomycota</taxon>
        <taxon>Pezizomycotina</taxon>
        <taxon>Sordariomycetes</taxon>
        <taxon>Xylariomycetidae</taxon>
        <taxon>Amphisphaeriales</taxon>
        <taxon>Apiosporaceae</taxon>
        <taxon>Neoarthrinium</taxon>
    </lineage>
</organism>
<accession>A0A9Q0AU03</accession>
<dbReference type="InterPro" id="IPR051340">
    <property type="entry name" value="Haloalkane_dehalogenase"/>
</dbReference>
<name>A0A9Q0AU03_9PEZI</name>
<sequence length="288" mass="32342">MSTYSTATVEADGAKVFYRYAGSESAPVILLLHGFPSSSHQFRNLIPLLAKSYRVIAPDFPGFGFTEVPTGRNYQYSFANIAKTVEAFVDALELTKFAIYIFDYGAPVGLRLALSRPELIAAIFTQNGNAYEEGLGDSWAPIQKYWVTGAQPDRDGIRPFLTLEGTKSQYVDGSPHPAAIQPEAYYLDQALMDRAGNKEIQLDLFYDYRNNVALYPKFHEYFRASGVPVLAVWGKNDGFFIPPGAEAFARDVKKFELHFLDASHFALETNEDKIARYIETFIQKYGIF</sequence>
<dbReference type="GO" id="GO:0004301">
    <property type="term" value="F:epoxide hydrolase activity"/>
    <property type="evidence" value="ECO:0007669"/>
    <property type="project" value="TreeGrafter"/>
</dbReference>
<dbReference type="Pfam" id="PF00561">
    <property type="entry name" value="Abhydrolase_1"/>
    <property type="match status" value="1"/>
</dbReference>
<dbReference type="SUPFAM" id="SSF53474">
    <property type="entry name" value="alpha/beta-Hydrolases"/>
    <property type="match status" value="1"/>
</dbReference>